<dbReference type="Proteomes" id="UP001236723">
    <property type="component" value="Unassembled WGS sequence"/>
</dbReference>
<protein>
    <submittedName>
        <fullName evidence="2">TrkA domain protein</fullName>
    </submittedName>
</protein>
<evidence type="ECO:0000313" key="3">
    <source>
        <dbReference type="Proteomes" id="UP001236723"/>
    </source>
</evidence>
<proteinExistence type="predicted"/>
<dbReference type="InterPro" id="IPR058776">
    <property type="entry name" value="KhtT-like_N"/>
</dbReference>
<dbReference type="RefSeq" id="WP_307068676.1">
    <property type="nucleotide sequence ID" value="NZ_JAUSUP010000006.1"/>
</dbReference>
<dbReference type="InterPro" id="IPR006037">
    <property type="entry name" value="RCK_C"/>
</dbReference>
<dbReference type="InterPro" id="IPR036721">
    <property type="entry name" value="RCK_C_sf"/>
</dbReference>
<dbReference type="EMBL" id="JAUSUP010000006">
    <property type="protein sequence ID" value="MDQ0352255.1"/>
    <property type="molecule type" value="Genomic_DNA"/>
</dbReference>
<dbReference type="PIRSF" id="PIRSF005028">
    <property type="entry name" value="KhtT"/>
    <property type="match status" value="1"/>
</dbReference>
<comment type="caution">
    <text evidence="2">The sequence shown here is derived from an EMBL/GenBank/DDBJ whole genome shotgun (WGS) entry which is preliminary data.</text>
</comment>
<reference evidence="2 3" key="1">
    <citation type="submission" date="2023-07" db="EMBL/GenBank/DDBJ databases">
        <title>Genomic Encyclopedia of Type Strains, Phase IV (KMG-IV): sequencing the most valuable type-strain genomes for metagenomic binning, comparative biology and taxonomic classification.</title>
        <authorList>
            <person name="Goeker M."/>
        </authorList>
    </citation>
    <scope>NUCLEOTIDE SEQUENCE [LARGE SCALE GENOMIC DNA]</scope>
    <source>
        <strain evidence="2 3">DSM 15448</strain>
    </source>
</reference>
<name>A0ABU0DVS6_9BACI</name>
<keyword evidence="3" id="KW-1185">Reference proteome</keyword>
<evidence type="ECO:0000259" key="1">
    <source>
        <dbReference type="PROSITE" id="PS51202"/>
    </source>
</evidence>
<dbReference type="Gene3D" id="3.30.70.1450">
    <property type="entry name" value="Regulator of K+ conductance, C-terminal domain"/>
    <property type="match status" value="1"/>
</dbReference>
<dbReference type="Pfam" id="PF02080">
    <property type="entry name" value="TrkA_C"/>
    <property type="match status" value="1"/>
</dbReference>
<organism evidence="2 3">
    <name type="scientific">Alkalibacillus filiformis</name>
    <dbReference type="NCBI Taxonomy" id="200990"/>
    <lineage>
        <taxon>Bacteria</taxon>
        <taxon>Bacillati</taxon>
        <taxon>Bacillota</taxon>
        <taxon>Bacilli</taxon>
        <taxon>Bacillales</taxon>
        <taxon>Bacillaceae</taxon>
        <taxon>Alkalibacillus</taxon>
    </lineage>
</organism>
<dbReference type="PROSITE" id="PS51202">
    <property type="entry name" value="RCK_C"/>
    <property type="match status" value="1"/>
</dbReference>
<sequence length="163" mass="18335">MEFKETDLPGVGKKVSFINSDGLYTVLVLHHSGKRELYFLEDEDDDEPIFSTTFTSEETKELGVKLLGSRDEGVDEGQFEQLSLVRKKTLVDWVEVKKGSSIIGQSVDRAQKMVDDEVSIVAIFRGGECITKPNDEEKIEAKDTLMALGKKKVIEEFERICKG</sequence>
<dbReference type="SUPFAM" id="SSF116726">
    <property type="entry name" value="TrkA C-terminal domain-like"/>
    <property type="match status" value="1"/>
</dbReference>
<gene>
    <name evidence="2" type="ORF">J2R98_002089</name>
</gene>
<evidence type="ECO:0000313" key="2">
    <source>
        <dbReference type="EMBL" id="MDQ0352255.1"/>
    </source>
</evidence>
<feature type="domain" description="RCK C-terminal" evidence="1">
    <location>
        <begin position="79"/>
        <end position="163"/>
    </location>
</feature>
<dbReference type="InterPro" id="IPR026278">
    <property type="entry name" value="KhtT"/>
</dbReference>
<dbReference type="Pfam" id="PF25991">
    <property type="entry name" value="KhtT_N"/>
    <property type="match status" value="1"/>
</dbReference>
<accession>A0ABU0DVS6</accession>